<dbReference type="AlphaFoldDB" id="A0A512MDW9"/>
<evidence type="ECO:0000313" key="3">
    <source>
        <dbReference type="Proteomes" id="UP000321577"/>
    </source>
</evidence>
<protein>
    <submittedName>
        <fullName evidence="2">Uncharacterized protein</fullName>
    </submittedName>
</protein>
<feature type="compositionally biased region" description="Basic and acidic residues" evidence="1">
    <location>
        <begin position="39"/>
        <end position="53"/>
    </location>
</feature>
<feature type="region of interest" description="Disordered" evidence="1">
    <location>
        <begin position="24"/>
        <end position="53"/>
    </location>
</feature>
<proteinExistence type="predicted"/>
<organism evidence="2 3">
    <name type="scientific">Brevifollis gellanilyticus</name>
    <dbReference type="NCBI Taxonomy" id="748831"/>
    <lineage>
        <taxon>Bacteria</taxon>
        <taxon>Pseudomonadati</taxon>
        <taxon>Verrucomicrobiota</taxon>
        <taxon>Verrucomicrobiia</taxon>
        <taxon>Verrucomicrobiales</taxon>
        <taxon>Verrucomicrobiaceae</taxon>
    </lineage>
</organism>
<dbReference type="EMBL" id="BKAG01000038">
    <property type="protein sequence ID" value="GEP44933.1"/>
    <property type="molecule type" value="Genomic_DNA"/>
</dbReference>
<evidence type="ECO:0000313" key="2">
    <source>
        <dbReference type="EMBL" id="GEP44933.1"/>
    </source>
</evidence>
<sequence length="107" mass="11544">MGGSTLLLTLEVDSILPQSLKRLLSIKPSPEGEGPGSEQHGDTEEPKDLSASRPDLIHEGMTVLLHTGIKTFSFAKPATLHPNLAPLALKLYTQRLSESPSHHTLKS</sequence>
<evidence type="ECO:0000256" key="1">
    <source>
        <dbReference type="SAM" id="MobiDB-lite"/>
    </source>
</evidence>
<comment type="caution">
    <text evidence="2">The sequence shown here is derived from an EMBL/GenBank/DDBJ whole genome shotgun (WGS) entry which is preliminary data.</text>
</comment>
<keyword evidence="3" id="KW-1185">Reference proteome</keyword>
<reference evidence="2 3" key="1">
    <citation type="submission" date="2019-07" db="EMBL/GenBank/DDBJ databases">
        <title>Whole genome shotgun sequence of Brevifollis gellanilyticus NBRC 108608.</title>
        <authorList>
            <person name="Hosoyama A."/>
            <person name="Uohara A."/>
            <person name="Ohji S."/>
            <person name="Ichikawa N."/>
        </authorList>
    </citation>
    <scope>NUCLEOTIDE SEQUENCE [LARGE SCALE GENOMIC DNA]</scope>
    <source>
        <strain evidence="2 3">NBRC 108608</strain>
    </source>
</reference>
<name>A0A512MDW9_9BACT</name>
<accession>A0A512MDW9</accession>
<dbReference type="Proteomes" id="UP000321577">
    <property type="component" value="Unassembled WGS sequence"/>
</dbReference>
<gene>
    <name evidence="2" type="ORF">BGE01nite_42240</name>
</gene>